<evidence type="ECO:0000313" key="1">
    <source>
        <dbReference type="EMBL" id="MCJ8737964.1"/>
    </source>
</evidence>
<protein>
    <submittedName>
        <fullName evidence="1">Uncharacterized protein</fullName>
    </submittedName>
</protein>
<keyword evidence="2" id="KW-1185">Reference proteome</keyword>
<organism evidence="1 2">
    <name type="scientific">Pangasius djambal</name>
    <dbReference type="NCBI Taxonomy" id="1691987"/>
    <lineage>
        <taxon>Eukaryota</taxon>
        <taxon>Metazoa</taxon>
        <taxon>Chordata</taxon>
        <taxon>Craniata</taxon>
        <taxon>Vertebrata</taxon>
        <taxon>Euteleostomi</taxon>
        <taxon>Actinopterygii</taxon>
        <taxon>Neopterygii</taxon>
        <taxon>Teleostei</taxon>
        <taxon>Ostariophysi</taxon>
        <taxon>Siluriformes</taxon>
        <taxon>Pangasiidae</taxon>
        <taxon>Pangasius</taxon>
    </lineage>
</organism>
<comment type="caution">
    <text evidence="1">The sequence shown here is derived from an EMBL/GenBank/DDBJ whole genome shotgun (WGS) entry which is preliminary data.</text>
</comment>
<dbReference type="EMBL" id="CM040985">
    <property type="protein sequence ID" value="MCJ8737964.1"/>
    <property type="molecule type" value="Genomic_DNA"/>
</dbReference>
<reference evidence="1" key="1">
    <citation type="submission" date="2020-02" db="EMBL/GenBank/DDBJ databases">
        <title>Genome sequencing of the panga catfish, Pangasius djambal.</title>
        <authorList>
            <person name="Wen M."/>
            <person name="Zahm M."/>
            <person name="Roques C."/>
            <person name="Cabau C."/>
            <person name="Klopp C."/>
            <person name="Donnadieu C."/>
            <person name="Jouanno E."/>
            <person name="Avarre J.-C."/>
            <person name="Campet M."/>
            <person name="Ha T."/>
            <person name="Dugue R."/>
            <person name="Lampietro C."/>
            <person name="Louis A."/>
            <person name="Herpin A."/>
            <person name="Echchiki A."/>
            <person name="Berthelot C."/>
            <person name="Parey E."/>
            <person name="Roest-Crollius H."/>
            <person name="Braasch I."/>
            <person name="Postlethwait J.H."/>
            <person name="Bobe J."/>
            <person name="Montfort J."/>
            <person name="Bouchez O."/>
            <person name="Begum T."/>
            <person name="Schartl M."/>
            <person name="Gustiano R."/>
            <person name="Guiguen Y."/>
        </authorList>
    </citation>
    <scope>NUCLEOTIDE SEQUENCE</scope>
    <source>
        <strain evidence="1">Pdj_M5554</strain>
    </source>
</reference>
<gene>
    <name evidence="1" type="ORF">PDJAM_G00030120</name>
</gene>
<proteinExistence type="predicted"/>
<accession>A0ACC5YQF0</accession>
<sequence length="125" mass="14340">MDSHQYRSDCSSQGRENKPQRKRALGGGGPAPYAIWGNEETEKKPKFHDDATVHKASSMKTWCVKVGVEELECPAQSPDLNPTEHLWDELEHRLNPRPPHQHQCLISLMLLWLNEHKSPQPRSKL</sequence>
<evidence type="ECO:0000313" key="2">
    <source>
        <dbReference type="Proteomes" id="UP000830395"/>
    </source>
</evidence>
<name>A0ACC5YQF0_9TELE</name>
<dbReference type="Proteomes" id="UP000830395">
    <property type="component" value="Chromosome 11"/>
</dbReference>